<reference evidence="1 2" key="1">
    <citation type="submission" date="2010-08" db="EMBL/GenBank/DDBJ databases">
        <title>The draft genome of Desulfovibrio fructosovorans JJ.</title>
        <authorList>
            <consortium name="US DOE Joint Genome Institute (JGI-PGF)"/>
            <person name="Lucas S."/>
            <person name="Copeland A."/>
            <person name="Lapidus A."/>
            <person name="Cheng J.-F."/>
            <person name="Bruce D."/>
            <person name="Goodwin L."/>
            <person name="Pitluck S."/>
            <person name="Land M.L."/>
            <person name="Hauser L."/>
            <person name="Chang Y.-J."/>
            <person name="Jeffries C."/>
            <person name="Wall J.D."/>
            <person name="Stahl D.A."/>
            <person name="Arkin A.P."/>
            <person name="Dehal P."/>
            <person name="Stolyar S.M."/>
            <person name="Hazen T.C."/>
            <person name="Woyke T.J."/>
        </authorList>
    </citation>
    <scope>NUCLEOTIDE SEQUENCE [LARGE SCALE GENOMIC DNA]</scope>
    <source>
        <strain evidence="1 2">JJ</strain>
    </source>
</reference>
<dbReference type="OrthoDB" id="5422902at2"/>
<dbReference type="Pfam" id="PF02924">
    <property type="entry name" value="HDPD"/>
    <property type="match status" value="1"/>
</dbReference>
<dbReference type="EMBL" id="AECZ01000001">
    <property type="protein sequence ID" value="EFL53094.1"/>
    <property type="molecule type" value="Genomic_DNA"/>
</dbReference>
<accession>E1JR93</accession>
<evidence type="ECO:0000313" key="2">
    <source>
        <dbReference type="Proteomes" id="UP000006250"/>
    </source>
</evidence>
<name>E1JR93_SOLFR</name>
<dbReference type="eggNOG" id="ENOG5032B9P">
    <property type="taxonomic scope" value="Bacteria"/>
</dbReference>
<organism evidence="1 2">
    <name type="scientific">Solidesulfovibrio fructosivorans JJ]</name>
    <dbReference type="NCBI Taxonomy" id="596151"/>
    <lineage>
        <taxon>Bacteria</taxon>
        <taxon>Pseudomonadati</taxon>
        <taxon>Thermodesulfobacteriota</taxon>
        <taxon>Desulfovibrionia</taxon>
        <taxon>Desulfovibrionales</taxon>
        <taxon>Desulfovibrionaceae</taxon>
        <taxon>Solidesulfovibrio</taxon>
    </lineage>
</organism>
<evidence type="ECO:0008006" key="3">
    <source>
        <dbReference type="Google" id="ProtNLM"/>
    </source>
</evidence>
<protein>
    <recommendedName>
        <fullName evidence="3">Head decoration protein</fullName>
    </recommendedName>
</protein>
<gene>
    <name evidence="1" type="ORF">DesfrDRAFT_0142</name>
</gene>
<dbReference type="AlphaFoldDB" id="E1JR93"/>
<dbReference type="Proteomes" id="UP000006250">
    <property type="component" value="Unassembled WGS sequence"/>
</dbReference>
<dbReference type="InterPro" id="IPR004195">
    <property type="entry name" value="Head_decoration_D"/>
</dbReference>
<keyword evidence="2" id="KW-1185">Reference proteome</keyword>
<dbReference type="Gene3D" id="2.40.300.10">
    <property type="entry name" value="Head decoration protein D"/>
    <property type="match status" value="1"/>
</dbReference>
<evidence type="ECO:0000313" key="1">
    <source>
        <dbReference type="EMBL" id="EFL53094.1"/>
    </source>
</evidence>
<proteinExistence type="predicted"/>
<sequence length="124" mass="12573">MATQGYSILAEHVPDKLIAGDAKIVTAAGTIASGAGALVRGTVLGKITASGKYQKAVGTAEDGSQTPDAILAEDTDATSADALSVVYLSGQFAESALTLDASLTLDGIRDGLRDKNIYLTKTEG</sequence>
<dbReference type="STRING" id="596151.DesfrDRAFT_0142"/>
<dbReference type="RefSeq" id="WP_005990143.1">
    <property type="nucleotide sequence ID" value="NZ_AECZ01000001.1"/>
</dbReference>
<comment type="caution">
    <text evidence="1">The sequence shown here is derived from an EMBL/GenBank/DDBJ whole genome shotgun (WGS) entry which is preliminary data.</text>
</comment>